<protein>
    <submittedName>
        <fullName evidence="1">Uncharacterized protein</fullName>
    </submittedName>
</protein>
<accession>A0A1M7YAQ5</accession>
<dbReference type="Proteomes" id="UP000184603">
    <property type="component" value="Unassembled WGS sequence"/>
</dbReference>
<dbReference type="RefSeq" id="WP_073614342.1">
    <property type="nucleotide sequence ID" value="NZ_FRFE01000015.1"/>
</dbReference>
<dbReference type="STRING" id="1121416.SAMN02745220_02979"/>
<evidence type="ECO:0000313" key="1">
    <source>
        <dbReference type="EMBL" id="SHO49656.1"/>
    </source>
</evidence>
<proteinExistence type="predicted"/>
<name>A0A1M7YAQ5_9BACT</name>
<organism evidence="1 2">
    <name type="scientific">Desulfopila aestuarii DSM 18488</name>
    <dbReference type="NCBI Taxonomy" id="1121416"/>
    <lineage>
        <taxon>Bacteria</taxon>
        <taxon>Pseudomonadati</taxon>
        <taxon>Thermodesulfobacteriota</taxon>
        <taxon>Desulfobulbia</taxon>
        <taxon>Desulfobulbales</taxon>
        <taxon>Desulfocapsaceae</taxon>
        <taxon>Desulfopila</taxon>
    </lineage>
</organism>
<dbReference type="EMBL" id="FRFE01000015">
    <property type="protein sequence ID" value="SHO49656.1"/>
    <property type="molecule type" value="Genomic_DNA"/>
</dbReference>
<reference evidence="1 2" key="1">
    <citation type="submission" date="2016-12" db="EMBL/GenBank/DDBJ databases">
        <authorList>
            <person name="Song W.-J."/>
            <person name="Kurnit D.M."/>
        </authorList>
    </citation>
    <scope>NUCLEOTIDE SEQUENCE [LARGE SCALE GENOMIC DNA]</scope>
    <source>
        <strain evidence="1 2">DSM 18488</strain>
    </source>
</reference>
<evidence type="ECO:0000313" key="2">
    <source>
        <dbReference type="Proteomes" id="UP000184603"/>
    </source>
</evidence>
<sequence>MDELQIEISECLQSGIQTEKLVQLVARSARYSEKADCDSIVKLVYDEDLAPLAMVALPAWGKVGIEKLIEYSFDDDLALKTKTRALEVAIYTSRGIIPRPADILRLNPLWDNYQKIELTDDLIKFSLSKLRDRLLQAFNDEYEKSMFLLLLGTKAMMYFGRPEENRKDMDYLLSLISFR</sequence>
<keyword evidence="2" id="KW-1185">Reference proteome</keyword>
<dbReference type="AlphaFoldDB" id="A0A1M7YAQ5"/>
<gene>
    <name evidence="1" type="ORF">SAMN02745220_02979</name>
</gene>